<name>A0A6A4B2B9_9STRA</name>
<organism evidence="3 4">
    <name type="scientific">Phytophthora rubi</name>
    <dbReference type="NCBI Taxonomy" id="129364"/>
    <lineage>
        <taxon>Eukaryota</taxon>
        <taxon>Sar</taxon>
        <taxon>Stramenopiles</taxon>
        <taxon>Oomycota</taxon>
        <taxon>Peronosporomycetes</taxon>
        <taxon>Peronosporales</taxon>
        <taxon>Peronosporaceae</taxon>
        <taxon>Phytophthora</taxon>
    </lineage>
</organism>
<evidence type="ECO:0000313" key="2">
    <source>
        <dbReference type="EMBL" id="KAE8971071.1"/>
    </source>
</evidence>
<sequence>MGQDDATRLAESNAVLNEAQNVQEKTLPPTEALTAATPAPPDAEEVDPLSVQEERRRKVAAA</sequence>
<comment type="caution">
    <text evidence="3">The sequence shown here is derived from an EMBL/GenBank/DDBJ whole genome shotgun (WGS) entry which is preliminary data.</text>
</comment>
<feature type="region of interest" description="Disordered" evidence="1">
    <location>
        <begin position="15"/>
        <end position="62"/>
    </location>
</feature>
<evidence type="ECO:0000313" key="3">
    <source>
        <dbReference type="EMBL" id="KAE9266718.1"/>
    </source>
</evidence>
<feature type="compositionally biased region" description="Low complexity" evidence="1">
    <location>
        <begin position="26"/>
        <end position="37"/>
    </location>
</feature>
<evidence type="ECO:0000313" key="4">
    <source>
        <dbReference type="Proteomes" id="UP000434957"/>
    </source>
</evidence>
<feature type="compositionally biased region" description="Polar residues" evidence="1">
    <location>
        <begin position="15"/>
        <end position="24"/>
    </location>
</feature>
<gene>
    <name evidence="2" type="ORF">PR002_g26933</name>
    <name evidence="3" type="ORF">PR003_g32024</name>
</gene>
<dbReference type="AlphaFoldDB" id="A0A6A4B2B9"/>
<evidence type="ECO:0000313" key="5">
    <source>
        <dbReference type="Proteomes" id="UP000435112"/>
    </source>
</evidence>
<dbReference type="EMBL" id="QXFU01004041">
    <property type="protein sequence ID" value="KAE8971071.1"/>
    <property type="molecule type" value="Genomic_DNA"/>
</dbReference>
<reference evidence="3 4" key="1">
    <citation type="submission" date="2018-08" db="EMBL/GenBank/DDBJ databases">
        <title>Genomic investigation of the strawberry pathogen Phytophthora fragariae indicates pathogenicity is determined by transcriptional variation in three key races.</title>
        <authorList>
            <person name="Adams T.M."/>
            <person name="Armitage A.D."/>
            <person name="Sobczyk M.K."/>
            <person name="Bates H.J."/>
            <person name="Dunwell J.M."/>
            <person name="Nellist C.F."/>
            <person name="Harrison R.J."/>
        </authorList>
    </citation>
    <scope>NUCLEOTIDE SEQUENCE [LARGE SCALE GENOMIC DNA]</scope>
    <source>
        <strain evidence="2 5">SCRP324</strain>
        <strain evidence="3 4">SCRP333</strain>
    </source>
</reference>
<accession>A0A6A4B2B9</accession>
<dbReference type="EMBL" id="QXFT01007274">
    <property type="protein sequence ID" value="KAE9266718.1"/>
    <property type="molecule type" value="Genomic_DNA"/>
</dbReference>
<protein>
    <submittedName>
        <fullName evidence="3">Uncharacterized protein</fullName>
    </submittedName>
</protein>
<dbReference type="Proteomes" id="UP000434957">
    <property type="component" value="Unassembled WGS sequence"/>
</dbReference>
<dbReference type="Proteomes" id="UP000435112">
    <property type="component" value="Unassembled WGS sequence"/>
</dbReference>
<proteinExistence type="predicted"/>
<keyword evidence="4" id="KW-1185">Reference proteome</keyword>
<evidence type="ECO:0000256" key="1">
    <source>
        <dbReference type="SAM" id="MobiDB-lite"/>
    </source>
</evidence>